<gene>
    <name evidence="1" type="ORF">BpHYR1_045101</name>
</gene>
<proteinExistence type="predicted"/>
<comment type="caution">
    <text evidence="1">The sequence shown here is derived from an EMBL/GenBank/DDBJ whole genome shotgun (WGS) entry which is preliminary data.</text>
</comment>
<organism evidence="1 2">
    <name type="scientific">Brachionus plicatilis</name>
    <name type="common">Marine rotifer</name>
    <name type="synonym">Brachionus muelleri</name>
    <dbReference type="NCBI Taxonomy" id="10195"/>
    <lineage>
        <taxon>Eukaryota</taxon>
        <taxon>Metazoa</taxon>
        <taxon>Spiralia</taxon>
        <taxon>Gnathifera</taxon>
        <taxon>Rotifera</taxon>
        <taxon>Eurotatoria</taxon>
        <taxon>Monogononta</taxon>
        <taxon>Pseudotrocha</taxon>
        <taxon>Ploima</taxon>
        <taxon>Brachionidae</taxon>
        <taxon>Brachionus</taxon>
    </lineage>
</organism>
<dbReference type="AlphaFoldDB" id="A0A3M7RME8"/>
<dbReference type="EMBL" id="REGN01003073">
    <property type="protein sequence ID" value="RNA24684.1"/>
    <property type="molecule type" value="Genomic_DNA"/>
</dbReference>
<evidence type="ECO:0000313" key="2">
    <source>
        <dbReference type="Proteomes" id="UP000276133"/>
    </source>
</evidence>
<protein>
    <submittedName>
        <fullName evidence="1">Uncharacterized protein</fullName>
    </submittedName>
</protein>
<feature type="non-terminal residue" evidence="1">
    <location>
        <position position="1"/>
    </location>
</feature>
<reference evidence="1 2" key="1">
    <citation type="journal article" date="2018" name="Sci. Rep.">
        <title>Genomic signatures of local adaptation to the degree of environmental predictability in rotifers.</title>
        <authorList>
            <person name="Franch-Gras L."/>
            <person name="Hahn C."/>
            <person name="Garcia-Roger E.M."/>
            <person name="Carmona M.J."/>
            <person name="Serra M."/>
            <person name="Gomez A."/>
        </authorList>
    </citation>
    <scope>NUCLEOTIDE SEQUENCE [LARGE SCALE GENOMIC DNA]</scope>
    <source>
        <strain evidence="1">HYR1</strain>
    </source>
</reference>
<keyword evidence="2" id="KW-1185">Reference proteome</keyword>
<evidence type="ECO:0000313" key="1">
    <source>
        <dbReference type="EMBL" id="RNA24684.1"/>
    </source>
</evidence>
<sequence length="94" mass="10762">CSDQFGRDRFGSLALSSLDFQFVHIIETDSRVAIEIFLLQIRLKLSLVELVRLRVQKNVKKGILSNINFLPFSVVIDAAKCSFYRSRISEISLK</sequence>
<accession>A0A3M7RME8</accession>
<dbReference type="Proteomes" id="UP000276133">
    <property type="component" value="Unassembled WGS sequence"/>
</dbReference>
<name>A0A3M7RME8_BRAPC</name>